<name>A0A812LB14_9DINO</name>
<dbReference type="AlphaFoldDB" id="A0A812LB14"/>
<dbReference type="Proteomes" id="UP000601435">
    <property type="component" value="Unassembled WGS sequence"/>
</dbReference>
<keyword evidence="2" id="KW-1185">Reference proteome</keyword>
<proteinExistence type="predicted"/>
<protein>
    <submittedName>
        <fullName evidence="1">Uncharacterized protein</fullName>
    </submittedName>
</protein>
<gene>
    <name evidence="1" type="ORF">SNEC2469_LOCUS4449</name>
</gene>
<evidence type="ECO:0000313" key="2">
    <source>
        <dbReference type="Proteomes" id="UP000601435"/>
    </source>
</evidence>
<dbReference type="EMBL" id="CAJNJA010008975">
    <property type="protein sequence ID" value="CAE7242018.1"/>
    <property type="molecule type" value="Genomic_DNA"/>
</dbReference>
<feature type="non-terminal residue" evidence="1">
    <location>
        <position position="112"/>
    </location>
</feature>
<comment type="caution">
    <text evidence="1">The sequence shown here is derived from an EMBL/GenBank/DDBJ whole genome shotgun (WGS) entry which is preliminary data.</text>
</comment>
<reference evidence="1" key="1">
    <citation type="submission" date="2021-02" db="EMBL/GenBank/DDBJ databases">
        <authorList>
            <person name="Dougan E. K."/>
            <person name="Rhodes N."/>
            <person name="Thang M."/>
            <person name="Chan C."/>
        </authorList>
    </citation>
    <scope>NUCLEOTIDE SEQUENCE</scope>
</reference>
<sequence>ELNRGESWVLGAANRDLLLGPADSEEPLSHRLLSACGGEEPGRCDGTALWDRLFAELRPKEAQSLDQEEEQHHNDMIRLWVESYLRPPLFSNSDAYSWKVSAGRILRGSATK</sequence>
<evidence type="ECO:0000313" key="1">
    <source>
        <dbReference type="EMBL" id="CAE7242018.1"/>
    </source>
</evidence>
<feature type="non-terminal residue" evidence="1">
    <location>
        <position position="1"/>
    </location>
</feature>
<organism evidence="1 2">
    <name type="scientific">Symbiodinium necroappetens</name>
    <dbReference type="NCBI Taxonomy" id="1628268"/>
    <lineage>
        <taxon>Eukaryota</taxon>
        <taxon>Sar</taxon>
        <taxon>Alveolata</taxon>
        <taxon>Dinophyceae</taxon>
        <taxon>Suessiales</taxon>
        <taxon>Symbiodiniaceae</taxon>
        <taxon>Symbiodinium</taxon>
    </lineage>
</organism>
<accession>A0A812LB14</accession>